<sequence length="142" mass="15822">MTVADTTTTVDRFQRQRAWESFISQLARAHEHARTQRHPFCPLQPEDTFELDGTVYAIERLEIGGFDTLGPTAKFSLTVTSHATGEVVTFGPILRRQRRNKTTGEAKVHYSTPVGPFKEWNHMVAALVAAAAQRLSERGVAA</sequence>
<dbReference type="Proteomes" id="UP000647587">
    <property type="component" value="Unassembled WGS sequence"/>
</dbReference>
<accession>A0ABQ2EG82</accession>
<organism evidence="1 2">
    <name type="scientific">Deinococcus malanensis</name>
    <dbReference type="NCBI Taxonomy" id="1706855"/>
    <lineage>
        <taxon>Bacteria</taxon>
        <taxon>Thermotogati</taxon>
        <taxon>Deinococcota</taxon>
        <taxon>Deinococci</taxon>
        <taxon>Deinococcales</taxon>
        <taxon>Deinococcaceae</taxon>
        <taxon>Deinococcus</taxon>
    </lineage>
</organism>
<evidence type="ECO:0000313" key="1">
    <source>
        <dbReference type="EMBL" id="GGK11308.1"/>
    </source>
</evidence>
<keyword evidence="2" id="KW-1185">Reference proteome</keyword>
<reference evidence="2" key="1">
    <citation type="journal article" date="2019" name="Int. J. Syst. Evol. Microbiol.">
        <title>The Global Catalogue of Microorganisms (GCM) 10K type strain sequencing project: providing services to taxonomists for standard genome sequencing and annotation.</title>
        <authorList>
            <consortium name="The Broad Institute Genomics Platform"/>
            <consortium name="The Broad Institute Genome Sequencing Center for Infectious Disease"/>
            <person name="Wu L."/>
            <person name="Ma J."/>
        </authorList>
    </citation>
    <scope>NUCLEOTIDE SEQUENCE [LARGE SCALE GENOMIC DNA]</scope>
    <source>
        <strain evidence="2">JCM 30331</strain>
    </source>
</reference>
<gene>
    <name evidence="1" type="ORF">GCM10008955_00680</name>
</gene>
<protein>
    <submittedName>
        <fullName evidence="1">Uncharacterized protein</fullName>
    </submittedName>
</protein>
<evidence type="ECO:0000313" key="2">
    <source>
        <dbReference type="Proteomes" id="UP000647587"/>
    </source>
</evidence>
<dbReference type="RefSeq" id="WP_189003462.1">
    <property type="nucleotide sequence ID" value="NZ_BMPP01000001.1"/>
</dbReference>
<dbReference type="EMBL" id="BMPP01000001">
    <property type="protein sequence ID" value="GGK11308.1"/>
    <property type="molecule type" value="Genomic_DNA"/>
</dbReference>
<name>A0ABQ2EG82_9DEIO</name>
<comment type="caution">
    <text evidence="1">The sequence shown here is derived from an EMBL/GenBank/DDBJ whole genome shotgun (WGS) entry which is preliminary data.</text>
</comment>
<proteinExistence type="predicted"/>